<evidence type="ECO:0000313" key="2">
    <source>
        <dbReference type="EnsemblMetazoa" id="CLYHEMP006735.4"/>
    </source>
</evidence>
<keyword evidence="3" id="KW-1185">Reference proteome</keyword>
<dbReference type="AlphaFoldDB" id="A0A7M5UZ28"/>
<dbReference type="EnsemblMetazoa" id="CLYHEMT006735.4">
    <property type="protein sequence ID" value="CLYHEMP006735.4"/>
    <property type="gene ID" value="CLYHEMG006735"/>
</dbReference>
<proteinExistence type="predicted"/>
<reference evidence="2" key="1">
    <citation type="submission" date="2021-01" db="UniProtKB">
        <authorList>
            <consortium name="EnsemblMetazoa"/>
        </authorList>
    </citation>
    <scope>IDENTIFICATION</scope>
</reference>
<protein>
    <recommendedName>
        <fullName evidence="1">DUF4246 domain-containing protein</fullName>
    </recommendedName>
</protein>
<evidence type="ECO:0000259" key="1">
    <source>
        <dbReference type="Pfam" id="PF14033"/>
    </source>
</evidence>
<name>A0A7M5UZ28_9CNID</name>
<dbReference type="Proteomes" id="UP000594262">
    <property type="component" value="Unplaced"/>
</dbReference>
<feature type="domain" description="DUF4246" evidence="1">
    <location>
        <begin position="3"/>
        <end position="111"/>
    </location>
</feature>
<dbReference type="PANTHER" id="PTHR33119:SF1">
    <property type="entry name" value="FE2OG DIOXYGENASE DOMAIN-CONTAINING PROTEIN"/>
    <property type="match status" value="1"/>
</dbReference>
<dbReference type="PANTHER" id="PTHR33119">
    <property type="entry name" value="IFI3P"/>
    <property type="match status" value="1"/>
</dbReference>
<dbReference type="OrthoDB" id="7773833at2759"/>
<accession>A0A7M5UZ28</accession>
<organism evidence="2 3">
    <name type="scientific">Clytia hemisphaerica</name>
    <dbReference type="NCBI Taxonomy" id="252671"/>
    <lineage>
        <taxon>Eukaryota</taxon>
        <taxon>Metazoa</taxon>
        <taxon>Cnidaria</taxon>
        <taxon>Hydrozoa</taxon>
        <taxon>Hydroidolina</taxon>
        <taxon>Leptothecata</taxon>
        <taxon>Obeliida</taxon>
        <taxon>Clytiidae</taxon>
        <taxon>Clytia</taxon>
    </lineage>
</organism>
<sequence>MSHENIVMTGIYFIDRDSELKGGDLRFKRTSHYDETVYLSDSYINGQDTRPISIDQFAMEGFMPLGRFPTEEGYMLVFPNCHIHKIAKFVNESKTKAASRRIVVFFFVNPELG</sequence>
<dbReference type="InterPro" id="IPR025340">
    <property type="entry name" value="DUF4246"/>
</dbReference>
<evidence type="ECO:0000313" key="3">
    <source>
        <dbReference type="Proteomes" id="UP000594262"/>
    </source>
</evidence>
<dbReference type="InterPro" id="IPR049192">
    <property type="entry name" value="DUF4246_C"/>
</dbReference>
<dbReference type="Pfam" id="PF14033">
    <property type="entry name" value="DUF4246"/>
    <property type="match status" value="1"/>
</dbReference>